<reference evidence="3 4" key="1">
    <citation type="submission" date="2019-07" db="EMBL/GenBank/DDBJ databases">
        <title>Full genome sequence of Humibacter sp. WJ7-1.</title>
        <authorList>
            <person name="Im W.-T."/>
        </authorList>
    </citation>
    <scope>NUCLEOTIDE SEQUENCE [LARGE SCALE GENOMIC DNA]</scope>
    <source>
        <strain evidence="3 4">WJ7-1</strain>
    </source>
</reference>
<evidence type="ECO:0000313" key="3">
    <source>
        <dbReference type="EMBL" id="QDZ16514.1"/>
    </source>
</evidence>
<dbReference type="GO" id="GO:0016491">
    <property type="term" value="F:oxidoreductase activity"/>
    <property type="evidence" value="ECO:0007669"/>
    <property type="project" value="UniProtKB-KW"/>
</dbReference>
<dbReference type="PROSITE" id="PS00061">
    <property type="entry name" value="ADH_SHORT"/>
    <property type="match status" value="1"/>
</dbReference>
<dbReference type="InterPro" id="IPR020904">
    <property type="entry name" value="Sc_DH/Rdtase_CS"/>
</dbReference>
<comment type="similarity">
    <text evidence="1">Belongs to the short-chain dehydrogenases/reductases (SDR) family.</text>
</comment>
<dbReference type="PRINTS" id="PR00081">
    <property type="entry name" value="GDHRDH"/>
</dbReference>
<accession>A0A5B8M8X7</accession>
<keyword evidence="2" id="KW-0560">Oxidoreductase</keyword>
<keyword evidence="4" id="KW-1185">Reference proteome</keyword>
<dbReference type="KEGG" id="huw:FPZ11_18745"/>
<dbReference type="AlphaFoldDB" id="A0A5B8M8X7"/>
<dbReference type="Gene3D" id="3.40.50.720">
    <property type="entry name" value="NAD(P)-binding Rossmann-like Domain"/>
    <property type="match status" value="1"/>
</dbReference>
<dbReference type="PANTHER" id="PTHR43157">
    <property type="entry name" value="PHOSPHATIDYLINOSITOL-GLYCAN BIOSYNTHESIS CLASS F PROTEIN-RELATED"/>
    <property type="match status" value="1"/>
</dbReference>
<dbReference type="SUPFAM" id="SSF51735">
    <property type="entry name" value="NAD(P)-binding Rossmann-fold domains"/>
    <property type="match status" value="1"/>
</dbReference>
<evidence type="ECO:0000313" key="4">
    <source>
        <dbReference type="Proteomes" id="UP000320216"/>
    </source>
</evidence>
<evidence type="ECO:0000256" key="1">
    <source>
        <dbReference type="ARBA" id="ARBA00006484"/>
    </source>
</evidence>
<dbReference type="EMBL" id="CP042305">
    <property type="protein sequence ID" value="QDZ16514.1"/>
    <property type="molecule type" value="Genomic_DNA"/>
</dbReference>
<sequence length="294" mass="31662">MSGERPGPAGDERRTIVITGASSGIGEHAAQTLAAEGARVAVVGRNPERTRAVADRIGAEPFIADFERLDDVRRLASELLARLDRIDVLAHNAGGLYSRRETTVDGHERTIQTNHLAPFLLTRLLHDRLVQSAHEAPVRVISTASMANLFGSLRLDDLDWLQRPWRGGWQAYGTSKLATILFARELGERLTGTGITVYSFHPGTIVTRFGGQSPLIRFGNAVTAGHYGRSTADGAAPLLALIGAETPGAPTGTYFDRFTPNGRVNSQAHNPQLARDLWAATERMLGLGDSAPEG</sequence>
<dbReference type="PANTHER" id="PTHR43157:SF31">
    <property type="entry name" value="PHOSPHATIDYLINOSITOL-GLYCAN BIOSYNTHESIS CLASS F PROTEIN"/>
    <property type="match status" value="1"/>
</dbReference>
<dbReference type="Pfam" id="PF00106">
    <property type="entry name" value="adh_short"/>
    <property type="match status" value="1"/>
</dbReference>
<dbReference type="Proteomes" id="UP000320216">
    <property type="component" value="Chromosome"/>
</dbReference>
<evidence type="ECO:0000256" key="2">
    <source>
        <dbReference type="ARBA" id="ARBA00023002"/>
    </source>
</evidence>
<dbReference type="OrthoDB" id="3237043at2"/>
<dbReference type="InterPro" id="IPR002347">
    <property type="entry name" value="SDR_fam"/>
</dbReference>
<organism evidence="3 4">
    <name type="scientific">Humibacter ginsenosidimutans</name>
    <dbReference type="NCBI Taxonomy" id="2599293"/>
    <lineage>
        <taxon>Bacteria</taxon>
        <taxon>Bacillati</taxon>
        <taxon>Actinomycetota</taxon>
        <taxon>Actinomycetes</taxon>
        <taxon>Micrococcales</taxon>
        <taxon>Microbacteriaceae</taxon>
        <taxon>Humibacter</taxon>
    </lineage>
</organism>
<protein>
    <submittedName>
        <fullName evidence="3">SDR family NAD(P)-dependent oxidoreductase</fullName>
    </submittedName>
</protein>
<name>A0A5B8M8X7_9MICO</name>
<dbReference type="RefSeq" id="WP_146322518.1">
    <property type="nucleotide sequence ID" value="NZ_CP042305.1"/>
</dbReference>
<proteinExistence type="inferred from homology"/>
<gene>
    <name evidence="3" type="ORF">FPZ11_18745</name>
</gene>
<dbReference type="InterPro" id="IPR036291">
    <property type="entry name" value="NAD(P)-bd_dom_sf"/>
</dbReference>